<keyword evidence="1 2" id="KW-0808">Transferase</keyword>
<accession>A0A6B8KDE6</accession>
<dbReference type="EMBL" id="CP046052">
    <property type="protein sequence ID" value="QGM45051.1"/>
    <property type="molecule type" value="Genomic_DNA"/>
</dbReference>
<name>A0A6B8KDE6_9HYPH</name>
<feature type="binding site" evidence="1">
    <location>
        <position position="166"/>
    </location>
    <ligand>
        <name>S-adenosyl-L-methionine</name>
        <dbReference type="ChEBI" id="CHEBI:59789"/>
    </ligand>
</feature>
<dbReference type="InterPro" id="IPR007473">
    <property type="entry name" value="RlmJ"/>
</dbReference>
<comment type="subunit">
    <text evidence="1">Monomer.</text>
</comment>
<feature type="binding site" evidence="1">
    <location>
        <position position="102"/>
    </location>
    <ligand>
        <name>S-adenosyl-L-methionine</name>
        <dbReference type="ChEBI" id="CHEBI:59789"/>
    </ligand>
</feature>
<proteinExistence type="inferred from homology"/>
<keyword evidence="1" id="KW-0949">S-adenosyl-L-methionine</keyword>
<dbReference type="Proteomes" id="UP000309061">
    <property type="component" value="Chromosome"/>
</dbReference>
<dbReference type="PANTHER" id="PTHR37426:SF1">
    <property type="entry name" value="RIBOSOMAL RNA LARGE SUBUNIT METHYLTRANSFERASE J"/>
    <property type="match status" value="1"/>
</dbReference>
<comment type="catalytic activity">
    <reaction evidence="1">
        <text>adenosine(2030) in 23S rRNA + S-adenosyl-L-methionine = N(6)-methyladenosine(2030) in 23S rRNA + S-adenosyl-L-homocysteine + H(+)</text>
        <dbReference type="Rhea" id="RHEA:43736"/>
        <dbReference type="Rhea" id="RHEA-COMP:10668"/>
        <dbReference type="Rhea" id="RHEA-COMP:10669"/>
        <dbReference type="ChEBI" id="CHEBI:15378"/>
        <dbReference type="ChEBI" id="CHEBI:57856"/>
        <dbReference type="ChEBI" id="CHEBI:59789"/>
        <dbReference type="ChEBI" id="CHEBI:74411"/>
        <dbReference type="ChEBI" id="CHEBI:74449"/>
        <dbReference type="EC" id="2.1.1.266"/>
    </reaction>
</comment>
<feature type="binding site" evidence="1">
    <location>
        <begin position="145"/>
        <end position="146"/>
    </location>
    <ligand>
        <name>S-adenosyl-L-methionine</name>
        <dbReference type="ChEBI" id="CHEBI:59789"/>
    </ligand>
</feature>
<dbReference type="GO" id="GO:0036307">
    <property type="term" value="F:23S rRNA (adenine(2030)-N(6))-methyltransferase activity"/>
    <property type="evidence" value="ECO:0007669"/>
    <property type="project" value="UniProtKB-UniRule"/>
</dbReference>
<comment type="function">
    <text evidence="1">Specifically methylates the adenine in position 2030 of 23S rRNA.</text>
</comment>
<feature type="site" description="Interaction with substrate rRNA" evidence="1">
    <location>
        <position position="3"/>
    </location>
</feature>
<dbReference type="GO" id="GO:0005829">
    <property type="term" value="C:cytosol"/>
    <property type="evidence" value="ECO:0007669"/>
    <property type="project" value="TreeGrafter"/>
</dbReference>
<keyword evidence="1" id="KW-0694">RNA-binding</keyword>
<dbReference type="SUPFAM" id="SSF53335">
    <property type="entry name" value="S-adenosyl-L-methionine-dependent methyltransferases"/>
    <property type="match status" value="1"/>
</dbReference>
<feature type="binding site" evidence="1">
    <location>
        <position position="120"/>
    </location>
    <ligand>
        <name>S-adenosyl-L-methionine</name>
        <dbReference type="ChEBI" id="CHEBI:59789"/>
    </ligand>
</feature>
<organism evidence="2 3">
    <name type="scientific">Methylocystis heyeri</name>
    <dbReference type="NCBI Taxonomy" id="391905"/>
    <lineage>
        <taxon>Bacteria</taxon>
        <taxon>Pseudomonadati</taxon>
        <taxon>Pseudomonadota</taxon>
        <taxon>Alphaproteobacteria</taxon>
        <taxon>Hyphomicrobiales</taxon>
        <taxon>Methylocystaceae</taxon>
        <taxon>Methylocystis</taxon>
    </lineage>
</organism>
<dbReference type="Pfam" id="PF04378">
    <property type="entry name" value="RsmJ"/>
    <property type="match status" value="1"/>
</dbReference>
<gene>
    <name evidence="1 2" type="primary">rlmJ</name>
    <name evidence="2" type="ORF">H2LOC_004740</name>
</gene>
<reference evidence="2 3" key="1">
    <citation type="submission" date="2019-11" db="EMBL/GenBank/DDBJ databases">
        <title>The genome sequence of Methylocystis heyeri.</title>
        <authorList>
            <person name="Oshkin I.Y."/>
            <person name="Miroshnikov K."/>
            <person name="Dedysh S.N."/>
        </authorList>
    </citation>
    <scope>NUCLEOTIDE SEQUENCE [LARGE SCALE GENOMIC DNA]</scope>
    <source>
        <strain evidence="2 3">H2</strain>
    </source>
</reference>
<keyword evidence="1" id="KW-0698">rRNA processing</keyword>
<comment type="similarity">
    <text evidence="1">Belongs to the RlmJ family.</text>
</comment>
<dbReference type="Gene3D" id="3.40.50.150">
    <property type="entry name" value="Vaccinia Virus protein VP39"/>
    <property type="match status" value="1"/>
</dbReference>
<dbReference type="GO" id="GO:0070475">
    <property type="term" value="P:rRNA base methylation"/>
    <property type="evidence" value="ECO:0007669"/>
    <property type="project" value="UniProtKB-UniRule"/>
</dbReference>
<dbReference type="PANTHER" id="PTHR37426">
    <property type="entry name" value="RIBOSOMAL RNA LARGE SUBUNIT METHYLTRANSFERASE J"/>
    <property type="match status" value="1"/>
</dbReference>
<keyword evidence="1 2" id="KW-0489">Methyltransferase</keyword>
<feature type="binding site" evidence="1">
    <location>
        <position position="41"/>
    </location>
    <ligand>
        <name>S-adenosyl-L-methionine</name>
        <dbReference type="ChEBI" id="CHEBI:59789"/>
    </ligand>
</feature>
<evidence type="ECO:0000256" key="1">
    <source>
        <dbReference type="HAMAP-Rule" id="MF_00934"/>
    </source>
</evidence>
<evidence type="ECO:0000313" key="2">
    <source>
        <dbReference type="EMBL" id="QGM45051.1"/>
    </source>
</evidence>
<dbReference type="OrthoDB" id="9791274at2"/>
<feature type="active site" description="Proton acceptor" evidence="1">
    <location>
        <position position="166"/>
    </location>
</feature>
<dbReference type="RefSeq" id="WP_136495341.1">
    <property type="nucleotide sequence ID" value="NZ_CP046052.1"/>
</dbReference>
<evidence type="ECO:0000313" key="3">
    <source>
        <dbReference type="Proteomes" id="UP000309061"/>
    </source>
</evidence>
<keyword evidence="3" id="KW-1185">Reference proteome</keyword>
<sequence length="280" mass="31146">MNYRHAFHAGNFADVFKHALLVRLLLYLGRKDAPFRIVDTHAGEGAYDLSGDEAERTGEWRGGIGRLAELSGATEPAAALLKPYLECVGPFVGGRPLLYPGSPLISQRLMRAKDRAIFCELRPDAFDALARRFARDKRVKAINLDGYTGVGAFVPPVERRGLVLIDPPFERVDEFQALLDSFLTAYRKWPTGTYALWYPVKDPAQVRAFIEGIRRSEARRALRLELSIGGSGDRLNRTGLIVVNPPYVFEDESREIGAYLAQRLAQGQGAELLIETLTGE</sequence>
<protein>
    <recommendedName>
        <fullName evidence="1">Ribosomal RNA large subunit methyltransferase J</fullName>
        <ecNumber evidence="1">2.1.1.266</ecNumber>
    </recommendedName>
    <alternativeName>
        <fullName evidence="1">23S rRNA (adenine(2030)-N6)-methyltransferase</fullName>
    </alternativeName>
    <alternativeName>
        <fullName evidence="1">23S rRNA m6A2030 methyltransferase</fullName>
    </alternativeName>
</protein>
<dbReference type="KEGG" id="mhey:H2LOC_004740"/>
<dbReference type="AlphaFoldDB" id="A0A6B8KDE6"/>
<dbReference type="EC" id="2.1.1.266" evidence="1"/>
<dbReference type="GO" id="GO:0003723">
    <property type="term" value="F:RNA binding"/>
    <property type="evidence" value="ECO:0007669"/>
    <property type="project" value="UniProtKB-UniRule"/>
</dbReference>
<feature type="binding site" evidence="1">
    <location>
        <position position="18"/>
    </location>
    <ligand>
        <name>S-adenosyl-L-methionine</name>
        <dbReference type="ChEBI" id="CHEBI:59789"/>
    </ligand>
</feature>
<dbReference type="HAMAP" id="MF_00934">
    <property type="entry name" value="23SrRNA_methyltr_J"/>
    <property type="match status" value="1"/>
</dbReference>
<dbReference type="InterPro" id="IPR029063">
    <property type="entry name" value="SAM-dependent_MTases_sf"/>
</dbReference>